<accession>A0A0B6ZXK2</accession>
<dbReference type="AlphaFoldDB" id="A0A0B6ZXK2"/>
<reference evidence="1" key="1">
    <citation type="submission" date="2014-12" db="EMBL/GenBank/DDBJ databases">
        <title>Insight into the proteome of Arion vulgaris.</title>
        <authorList>
            <person name="Aradska J."/>
            <person name="Bulat T."/>
            <person name="Smidak R."/>
            <person name="Sarate P."/>
            <person name="Gangsoo J."/>
            <person name="Sialana F."/>
            <person name="Bilban M."/>
            <person name="Lubec G."/>
        </authorList>
    </citation>
    <scope>NUCLEOTIDE SEQUENCE</scope>
    <source>
        <tissue evidence="1">Skin</tissue>
    </source>
</reference>
<sequence length="68" mass="7529">AGPPPPQIAVYNSKVTTPVSSDQQIATQEMPSGSVQSVKVWDKYRYMHGPPSETHVYRTRCEGMTYSA</sequence>
<name>A0A0B6ZXK2_9EUPU</name>
<dbReference type="EMBL" id="HACG01025590">
    <property type="protein sequence ID" value="CEK72455.1"/>
    <property type="molecule type" value="Transcribed_RNA"/>
</dbReference>
<gene>
    <name evidence="1" type="primary">ORF82479</name>
</gene>
<proteinExistence type="predicted"/>
<evidence type="ECO:0000313" key="1">
    <source>
        <dbReference type="EMBL" id="CEK72455.1"/>
    </source>
</evidence>
<organism evidence="1">
    <name type="scientific">Arion vulgaris</name>
    <dbReference type="NCBI Taxonomy" id="1028688"/>
    <lineage>
        <taxon>Eukaryota</taxon>
        <taxon>Metazoa</taxon>
        <taxon>Spiralia</taxon>
        <taxon>Lophotrochozoa</taxon>
        <taxon>Mollusca</taxon>
        <taxon>Gastropoda</taxon>
        <taxon>Heterobranchia</taxon>
        <taxon>Euthyneura</taxon>
        <taxon>Panpulmonata</taxon>
        <taxon>Eupulmonata</taxon>
        <taxon>Stylommatophora</taxon>
        <taxon>Helicina</taxon>
        <taxon>Arionoidea</taxon>
        <taxon>Arionidae</taxon>
        <taxon>Arion</taxon>
    </lineage>
</organism>
<feature type="non-terminal residue" evidence="1">
    <location>
        <position position="1"/>
    </location>
</feature>
<protein>
    <submittedName>
        <fullName evidence="1">Uncharacterized protein</fullName>
    </submittedName>
</protein>